<sequence>MVNEEPKKENIIPKNEIEVLARCLFPYILEYFESAEGQREFTQWRQTNT</sequence>
<dbReference type="EMBL" id="FQUA01000002">
    <property type="protein sequence ID" value="SHE40384.1"/>
    <property type="molecule type" value="Genomic_DNA"/>
</dbReference>
<dbReference type="KEGG" id="cpro:CPRO_09000"/>
<name>A0A0X8VCY7_ANAPI</name>
<reference evidence="4" key="3">
    <citation type="submission" date="2016-11" db="EMBL/GenBank/DDBJ databases">
        <authorList>
            <person name="Jaros S."/>
            <person name="Januszkiewicz K."/>
            <person name="Wedrychowicz H."/>
        </authorList>
    </citation>
    <scope>NUCLEOTIDE SEQUENCE [LARGE SCALE GENOMIC DNA]</scope>
    <source>
        <strain evidence="4">DSM 1682</strain>
    </source>
</reference>
<dbReference type="Proteomes" id="UP000068026">
    <property type="component" value="Chromosome"/>
</dbReference>
<gene>
    <name evidence="1" type="ORF">CPRO_09000</name>
    <name evidence="2" type="ORF">SAMN02745151_00583</name>
</gene>
<reference evidence="1 3" key="1">
    <citation type="journal article" date="2016" name="Genome Announc.">
        <title>Complete Genome Sequence of the Amino Acid-Fermenting Clostridium propionicum X2 (DSM 1682).</title>
        <authorList>
            <person name="Poehlein A."/>
            <person name="Schlien K."/>
            <person name="Chowdhury N.P."/>
            <person name="Gottschalk G."/>
            <person name="Buckel W."/>
            <person name="Daniel R."/>
        </authorList>
    </citation>
    <scope>NUCLEOTIDE SEQUENCE [LARGE SCALE GENOMIC DNA]</scope>
    <source>
        <strain evidence="1 3">X2</strain>
    </source>
</reference>
<dbReference type="EMBL" id="CP014223">
    <property type="protein sequence ID" value="AMJ40500.1"/>
    <property type="molecule type" value="Genomic_DNA"/>
</dbReference>
<accession>A0A0X8VCY7</accession>
<reference evidence="3" key="2">
    <citation type="submission" date="2016-01" db="EMBL/GenBank/DDBJ databases">
        <authorList>
            <person name="Poehlein A."/>
            <person name="Schlien K."/>
            <person name="Gottschalk G."/>
            <person name="Buckel W."/>
            <person name="Daniel R."/>
        </authorList>
    </citation>
    <scope>NUCLEOTIDE SEQUENCE [LARGE SCALE GENOMIC DNA]</scope>
    <source>
        <strain evidence="3">X2</strain>
    </source>
</reference>
<dbReference type="Proteomes" id="UP000184204">
    <property type="component" value="Unassembled WGS sequence"/>
</dbReference>
<protein>
    <submittedName>
        <fullName evidence="2">Uncharacterized protein</fullName>
    </submittedName>
</protein>
<keyword evidence="3" id="KW-1185">Reference proteome</keyword>
<proteinExistence type="predicted"/>
<evidence type="ECO:0000313" key="1">
    <source>
        <dbReference type="EMBL" id="AMJ40500.1"/>
    </source>
</evidence>
<dbReference type="RefSeq" id="WP_200777655.1">
    <property type="nucleotide sequence ID" value="NZ_CP014223.1"/>
</dbReference>
<reference evidence="2" key="4">
    <citation type="submission" date="2016-11" db="EMBL/GenBank/DDBJ databases">
        <authorList>
            <person name="Varghese N."/>
            <person name="Submissions S."/>
        </authorList>
    </citation>
    <scope>NUCLEOTIDE SEQUENCE</scope>
    <source>
        <strain evidence="2">DSM 1682</strain>
    </source>
</reference>
<evidence type="ECO:0000313" key="4">
    <source>
        <dbReference type="Proteomes" id="UP000184204"/>
    </source>
</evidence>
<evidence type="ECO:0000313" key="3">
    <source>
        <dbReference type="Proteomes" id="UP000068026"/>
    </source>
</evidence>
<evidence type="ECO:0000313" key="2">
    <source>
        <dbReference type="EMBL" id="SHE40384.1"/>
    </source>
</evidence>
<organism evidence="2 4">
    <name type="scientific">Anaerotignum propionicum DSM 1682</name>
    <dbReference type="NCBI Taxonomy" id="991789"/>
    <lineage>
        <taxon>Bacteria</taxon>
        <taxon>Bacillati</taxon>
        <taxon>Bacillota</taxon>
        <taxon>Clostridia</taxon>
        <taxon>Lachnospirales</taxon>
        <taxon>Anaerotignaceae</taxon>
        <taxon>Anaerotignum</taxon>
    </lineage>
</organism>
<dbReference type="AlphaFoldDB" id="A0A0X8VCY7"/>